<dbReference type="EMBL" id="HE774682">
    <property type="protein sequence ID" value="CCG52679.1"/>
    <property type="molecule type" value="Genomic_DNA"/>
</dbReference>
<dbReference type="RefSeq" id="WP_014387821.1">
    <property type="nucleotide sequence ID" value="NC_017025.1"/>
</dbReference>
<dbReference type="PANTHER" id="PTHR43685">
    <property type="entry name" value="GLYCOSYLTRANSFERASE"/>
    <property type="match status" value="1"/>
</dbReference>
<dbReference type="eggNOG" id="COG1216">
    <property type="taxonomic scope" value="Bacteria"/>
</dbReference>
<reference evidence="2 3" key="1">
    <citation type="journal article" date="2012" name="J. Bacteriol.">
        <title>Complete Genome Sequence of Flavobacterium indicum GPSTA100-9T, Isolated from Warm Spring Water.</title>
        <authorList>
            <person name="Barbier P."/>
            <person name="Houel A."/>
            <person name="Loux V."/>
            <person name="Poulain J."/>
            <person name="Bernardet J.F."/>
            <person name="Touchon M."/>
            <person name="Duchaud E."/>
        </authorList>
    </citation>
    <scope>NUCLEOTIDE SEQUENCE [LARGE SCALE GENOMIC DNA]</scope>
    <source>
        <strain evidence="3">DSM 17447 / CIP 109464 / GPTSA100-9</strain>
    </source>
</reference>
<dbReference type="CDD" id="cd00761">
    <property type="entry name" value="Glyco_tranf_GTA_type"/>
    <property type="match status" value="1"/>
</dbReference>
<dbReference type="InterPro" id="IPR029044">
    <property type="entry name" value="Nucleotide-diphossugar_trans"/>
</dbReference>
<evidence type="ECO:0000259" key="1">
    <source>
        <dbReference type="Pfam" id="PF00535"/>
    </source>
</evidence>
<dbReference type="OrthoDB" id="1326385at2"/>
<evidence type="ECO:0000313" key="3">
    <source>
        <dbReference type="Proteomes" id="UP000007599"/>
    </source>
</evidence>
<dbReference type="PATRIC" id="fig|1094466.5.peg.683"/>
<dbReference type="PANTHER" id="PTHR43685:SF2">
    <property type="entry name" value="GLYCOSYLTRANSFERASE 2-LIKE DOMAIN-CONTAINING PROTEIN"/>
    <property type="match status" value="1"/>
</dbReference>
<dbReference type="HOGENOM" id="CLU_551889_0_0_10"/>
<sequence length="509" mass="59669">MIKIIHNTKHVVKVFLNETLIDVPSKKFSKVLFYIANKNPNEKIVWIDNRIVPNFNWNILQTIDINDKEIVFASNNNDLYLTNDIGFIDQNSLFRIPKEVSSFSWMISGDIGLVKASLINRISIKDIELNDSPNYFLHSLGIQLIKNGLFCRREPKLLLNGDKQFKEKKLNNFQLYKFVKQNYKVHWIIILFYCQLIYKRKFNLAPLLFSLFIKKRKFYFNNVSTSKCFEIDYQKVTVDVLIPTLGRKKFLKDFLIDLSEQTLKPKKVIIIEQNGILNSESELDYLFNEPWPFEIVLKFTHQLGACNARNIGLEYISNDWVFMADDDIRISNDFLEKSFLNILSHNFNAVNLNCLQKGQVSTFNNIHQTEIFGSGASIVKTEILKNCKYDMNYEFCFGEDFDFGMQIRNQGLDVVYLPEPIILHLKAPVGGFRIKPVLPWSNDEIIPNPSPTILLNFLKYKTKEQLLSYKTLYFYNKLLKSKLKFYSTLKKVKLQWEASEIWAKKILVK</sequence>
<gene>
    <name evidence="2" type="ordered locus">KQS_03465</name>
</gene>
<protein>
    <submittedName>
        <fullName evidence="2">Glycosyl transferase, group 2 family protein</fullName>
    </submittedName>
</protein>
<proteinExistence type="predicted"/>
<dbReference type="SUPFAM" id="SSF53448">
    <property type="entry name" value="Nucleotide-diphospho-sugar transferases"/>
    <property type="match status" value="1"/>
</dbReference>
<dbReference type="KEGG" id="fin:KQS_03465"/>
<dbReference type="Gene3D" id="3.90.550.10">
    <property type="entry name" value="Spore Coat Polysaccharide Biosynthesis Protein SpsA, Chain A"/>
    <property type="match status" value="1"/>
</dbReference>
<evidence type="ECO:0000313" key="2">
    <source>
        <dbReference type="EMBL" id="CCG52679.1"/>
    </source>
</evidence>
<organism evidence="2 3">
    <name type="scientific">Flavobacterium indicum (strain DSM 17447 / CIP 109464 / GPTSA100-9)</name>
    <dbReference type="NCBI Taxonomy" id="1094466"/>
    <lineage>
        <taxon>Bacteria</taxon>
        <taxon>Pseudomonadati</taxon>
        <taxon>Bacteroidota</taxon>
        <taxon>Flavobacteriia</taxon>
        <taxon>Flavobacteriales</taxon>
        <taxon>Flavobacteriaceae</taxon>
        <taxon>Flavobacterium</taxon>
    </lineage>
</organism>
<dbReference type="Pfam" id="PF00535">
    <property type="entry name" value="Glycos_transf_2"/>
    <property type="match status" value="1"/>
</dbReference>
<dbReference type="InterPro" id="IPR001173">
    <property type="entry name" value="Glyco_trans_2-like"/>
</dbReference>
<dbReference type="AlphaFoldDB" id="H8XT82"/>
<dbReference type="STRING" id="1094466.KQS_03465"/>
<accession>H8XT82</accession>
<reference evidence="3" key="2">
    <citation type="submission" date="2012-03" db="EMBL/GenBank/DDBJ databases">
        <title>Complete genome sequence of Flavobacterium indicum GPTSA100-9T, isolated from warm spring water.</title>
        <authorList>
            <person name="Barbier P."/>
            <person name="Houel A."/>
            <person name="Loux V."/>
            <person name="Poulain J."/>
            <person name="Bernardet J.-F."/>
            <person name="Touchon M."/>
            <person name="Duchaud E."/>
        </authorList>
    </citation>
    <scope>NUCLEOTIDE SEQUENCE [LARGE SCALE GENOMIC DNA]</scope>
    <source>
        <strain evidence="3">DSM 17447 / CIP 109464 / GPTSA100-9</strain>
    </source>
</reference>
<dbReference type="Proteomes" id="UP000007599">
    <property type="component" value="Chromosome I"/>
</dbReference>
<dbReference type="GO" id="GO:0016740">
    <property type="term" value="F:transferase activity"/>
    <property type="evidence" value="ECO:0007669"/>
    <property type="project" value="UniProtKB-KW"/>
</dbReference>
<keyword evidence="3" id="KW-1185">Reference proteome</keyword>
<feature type="domain" description="Glycosyltransferase 2-like" evidence="1">
    <location>
        <begin position="240"/>
        <end position="375"/>
    </location>
</feature>
<name>H8XT82_FLAIG</name>
<dbReference type="InterPro" id="IPR050834">
    <property type="entry name" value="Glycosyltransf_2"/>
</dbReference>
<keyword evidence="2" id="KW-0808">Transferase</keyword>